<reference evidence="1" key="1">
    <citation type="submission" date="2017-08" db="EMBL/GenBank/DDBJ databases">
        <authorList>
            <person name="Polle J.E."/>
            <person name="Barry K."/>
            <person name="Cushman J."/>
            <person name="Schmutz J."/>
            <person name="Tran D."/>
            <person name="Hathwaick L.T."/>
            <person name="Yim W.C."/>
            <person name="Jenkins J."/>
            <person name="Mckie-Krisberg Z.M."/>
            <person name="Prochnik S."/>
            <person name="Lindquist E."/>
            <person name="Dockter R.B."/>
            <person name="Adam C."/>
            <person name="Molina H."/>
            <person name="Bunkerborg J."/>
            <person name="Jin E."/>
            <person name="Buchheim M."/>
            <person name="Magnuson J."/>
        </authorList>
    </citation>
    <scope>NUCLEOTIDE SEQUENCE</scope>
    <source>
        <strain evidence="1">CCAP 19/18</strain>
    </source>
</reference>
<name>A0ABQ7GLU1_DUNSA</name>
<proteinExistence type="predicted"/>
<comment type="caution">
    <text evidence="1">The sequence shown here is derived from an EMBL/GenBank/DDBJ whole genome shotgun (WGS) entry which is preliminary data.</text>
</comment>
<dbReference type="Proteomes" id="UP000815325">
    <property type="component" value="Unassembled WGS sequence"/>
</dbReference>
<evidence type="ECO:0000313" key="1">
    <source>
        <dbReference type="EMBL" id="KAF5835578.1"/>
    </source>
</evidence>
<organism evidence="1 2">
    <name type="scientific">Dunaliella salina</name>
    <name type="common">Green alga</name>
    <name type="synonym">Protococcus salinus</name>
    <dbReference type="NCBI Taxonomy" id="3046"/>
    <lineage>
        <taxon>Eukaryota</taxon>
        <taxon>Viridiplantae</taxon>
        <taxon>Chlorophyta</taxon>
        <taxon>core chlorophytes</taxon>
        <taxon>Chlorophyceae</taxon>
        <taxon>CS clade</taxon>
        <taxon>Chlamydomonadales</taxon>
        <taxon>Dunaliellaceae</taxon>
        <taxon>Dunaliella</taxon>
    </lineage>
</organism>
<evidence type="ECO:0000313" key="2">
    <source>
        <dbReference type="Proteomes" id="UP000815325"/>
    </source>
</evidence>
<evidence type="ECO:0008006" key="3">
    <source>
        <dbReference type="Google" id="ProtNLM"/>
    </source>
</evidence>
<gene>
    <name evidence="1" type="ORF">DUNSADRAFT_7180</name>
</gene>
<dbReference type="EMBL" id="MU069698">
    <property type="protein sequence ID" value="KAF5835578.1"/>
    <property type="molecule type" value="Genomic_DNA"/>
</dbReference>
<accession>A0ABQ7GLU1</accession>
<keyword evidence="2" id="KW-1185">Reference proteome</keyword>
<protein>
    <recommendedName>
        <fullName evidence="3">Encoded protein</fullName>
    </recommendedName>
</protein>
<sequence length="74" mass="7939">MQTAPLEAGATQTSVLPDPDIPIMIYTESVAANRGGAPASTFRGTETVNPSQPFNKHTNFTKPISDYSKVVEDE</sequence>